<keyword evidence="2" id="KW-1185">Reference proteome</keyword>
<proteinExistence type="predicted"/>
<sequence>MLSEQLIGDFKIIDVQKSAHIDVGVAERSLKPDVATTAAPAEPLASALLDNATAPYVHISIDILSILDSY</sequence>
<protein>
    <submittedName>
        <fullName evidence="1">Uncharacterized protein</fullName>
    </submittedName>
</protein>
<gene>
    <name evidence="1" type="ORF">IFM53868_01106</name>
</gene>
<dbReference type="EMBL" id="BLKG01000007">
    <property type="protein sequence ID" value="GFF73580.1"/>
    <property type="molecule type" value="Genomic_DNA"/>
</dbReference>
<evidence type="ECO:0000313" key="1">
    <source>
        <dbReference type="EMBL" id="GFF73580.1"/>
    </source>
</evidence>
<name>A0ABQ1A4T8_9EURO</name>
<organism evidence="1 2">
    <name type="scientific">Aspergillus udagawae</name>
    <dbReference type="NCBI Taxonomy" id="91492"/>
    <lineage>
        <taxon>Eukaryota</taxon>
        <taxon>Fungi</taxon>
        <taxon>Dikarya</taxon>
        <taxon>Ascomycota</taxon>
        <taxon>Pezizomycotina</taxon>
        <taxon>Eurotiomycetes</taxon>
        <taxon>Eurotiomycetidae</taxon>
        <taxon>Eurotiales</taxon>
        <taxon>Aspergillaceae</taxon>
        <taxon>Aspergillus</taxon>
        <taxon>Aspergillus subgen. Fumigati</taxon>
    </lineage>
</organism>
<accession>A0ABQ1A4T8</accession>
<dbReference type="Proteomes" id="UP000465266">
    <property type="component" value="Unassembled WGS sequence"/>
</dbReference>
<comment type="caution">
    <text evidence="1">The sequence shown here is derived from an EMBL/GenBank/DDBJ whole genome shotgun (WGS) entry which is preliminary data.</text>
</comment>
<evidence type="ECO:0000313" key="2">
    <source>
        <dbReference type="Proteomes" id="UP000465266"/>
    </source>
</evidence>
<reference evidence="1 2" key="1">
    <citation type="submission" date="2020-01" db="EMBL/GenBank/DDBJ databases">
        <title>Draft genome sequence of Aspergillus udagawae IFM 53868.</title>
        <authorList>
            <person name="Takahashi H."/>
            <person name="Yaguchi T."/>
        </authorList>
    </citation>
    <scope>NUCLEOTIDE SEQUENCE [LARGE SCALE GENOMIC DNA]</scope>
    <source>
        <strain evidence="1 2">IFM 53868</strain>
    </source>
</reference>